<evidence type="ECO:0000313" key="2">
    <source>
        <dbReference type="Proteomes" id="UP001162131"/>
    </source>
</evidence>
<reference evidence="1" key="1">
    <citation type="submission" date="2021-09" db="EMBL/GenBank/DDBJ databases">
        <authorList>
            <consortium name="AG Swart"/>
            <person name="Singh M."/>
            <person name="Singh A."/>
            <person name="Seah K."/>
            <person name="Emmerich C."/>
        </authorList>
    </citation>
    <scope>NUCLEOTIDE SEQUENCE</scope>
    <source>
        <strain evidence="1">ATCC30299</strain>
    </source>
</reference>
<protein>
    <submittedName>
        <fullName evidence="1">Uncharacterized protein</fullName>
    </submittedName>
</protein>
<keyword evidence="2" id="KW-1185">Reference proteome</keyword>
<sequence>MAEKSFLTLSDAQISNELIRLIWRFSNLKEYNNIRIRRITKRRNTHRKSSSTTAQPCYIIHNTDSPIIEENSTYPNISPLISRRKMLSVSLLNIEIHKQPKNVYTTEQYSCISSTFISLLEAYQGTSWVKYDEFQSLVHSALIKQFFLDCYTCDHSFWSLIIDPISNKPWVDIELFKTCLENLQESHNWNLFSPKKINKKKKNLWQIQKYLFFFSFIQKTAGDELDRDQLMEALSMADKAAKYQIVMLSDIIFQKLNESEGCMVKYINFEQFKSLIVEKKESDF</sequence>
<organism evidence="1 2">
    <name type="scientific">Blepharisma stoltei</name>
    <dbReference type="NCBI Taxonomy" id="1481888"/>
    <lineage>
        <taxon>Eukaryota</taxon>
        <taxon>Sar</taxon>
        <taxon>Alveolata</taxon>
        <taxon>Ciliophora</taxon>
        <taxon>Postciliodesmatophora</taxon>
        <taxon>Heterotrichea</taxon>
        <taxon>Heterotrichida</taxon>
        <taxon>Blepharismidae</taxon>
        <taxon>Blepharisma</taxon>
    </lineage>
</organism>
<comment type="caution">
    <text evidence="1">The sequence shown here is derived from an EMBL/GenBank/DDBJ whole genome shotgun (WGS) entry which is preliminary data.</text>
</comment>
<dbReference type="AlphaFoldDB" id="A0AAU9KEY2"/>
<dbReference type="EMBL" id="CAJZBQ010000054">
    <property type="protein sequence ID" value="CAG9332500.1"/>
    <property type="molecule type" value="Genomic_DNA"/>
</dbReference>
<evidence type="ECO:0000313" key="1">
    <source>
        <dbReference type="EMBL" id="CAG9332500.1"/>
    </source>
</evidence>
<proteinExistence type="predicted"/>
<name>A0AAU9KEY2_9CILI</name>
<gene>
    <name evidence="1" type="ORF">BSTOLATCC_MIC55946</name>
</gene>
<dbReference type="Proteomes" id="UP001162131">
    <property type="component" value="Unassembled WGS sequence"/>
</dbReference>
<accession>A0AAU9KEY2</accession>